<evidence type="ECO:0000259" key="4">
    <source>
        <dbReference type="Pfam" id="PF25917"/>
    </source>
</evidence>
<comment type="subcellular location">
    <subcellularLocation>
        <location evidence="1">Cell inner membrane</location>
        <topology evidence="1">Lipid-anchor</topology>
    </subcellularLocation>
</comment>
<sequence>MIVSFRLIKCLGITNLPYLIAEISCAAIATVVIPITNSYGFKRPNNKGATARRRPQMRLSKLSIALLPLALMGCQSEPTQANAPAPALTIEVAQVAQTQVAQWQQFTTRLQAPQQVLLRPRVTGVIEEVVFEEGSDVKRGDLLVRLDARPFAAEVERLQGERRRAIAALNQSQSEARRSKQLLSSRAISTEEAESRQFLAQQRQAELASIDAALEAARLNLGYTDIRAPIDGRVSLAQVTAGNAVTSNQTVLTSLVSTERVYAYFDVDERRWNKMFAAEAAEHVLPVEAQLTGESDFSHLGQLDFIDNHVNAATGTMRVRATFNVDSRALRPGAFARVRMAPMQAQTQILVPDQAIGTELSNRFVLVVNADNVLEYRQVKLGQRVNGLRVVTDGLHAGERIAANGPARVQPGMTITPETVVLTLPKAAVAKQPATKLEGNA</sequence>
<feature type="domain" description="Multidrug resistance protein MdtA-like C-terminal permuted SH3" evidence="6">
    <location>
        <begin position="349"/>
        <end position="402"/>
    </location>
</feature>
<dbReference type="Pfam" id="PF25876">
    <property type="entry name" value="HH_MFP_RND"/>
    <property type="match status" value="1"/>
</dbReference>
<dbReference type="NCBIfam" id="TIGR01730">
    <property type="entry name" value="RND_mfp"/>
    <property type="match status" value="1"/>
</dbReference>
<keyword evidence="8" id="KW-1185">Reference proteome</keyword>
<dbReference type="GO" id="GO:0022857">
    <property type="term" value="F:transmembrane transporter activity"/>
    <property type="evidence" value="ECO:0007669"/>
    <property type="project" value="InterPro"/>
</dbReference>
<feature type="domain" description="Multidrug resistance protein MdtA-like barrel-sandwich hybrid" evidence="4">
    <location>
        <begin position="115"/>
        <end position="251"/>
    </location>
</feature>
<feature type="domain" description="Multidrug resistance protein MdtA-like beta-barrel" evidence="5">
    <location>
        <begin position="265"/>
        <end position="340"/>
    </location>
</feature>
<dbReference type="Proteomes" id="UP000305675">
    <property type="component" value="Unassembled WGS sequence"/>
</dbReference>
<dbReference type="GO" id="GO:0005886">
    <property type="term" value="C:plasma membrane"/>
    <property type="evidence" value="ECO:0007669"/>
    <property type="project" value="UniProtKB-SubCell"/>
</dbReference>
<dbReference type="EMBL" id="SWCJ01000018">
    <property type="protein sequence ID" value="TKB51701.1"/>
    <property type="molecule type" value="Genomic_DNA"/>
</dbReference>
<dbReference type="PANTHER" id="PTHR30158">
    <property type="entry name" value="ACRA/E-RELATED COMPONENT OF DRUG EFFLUX TRANSPORTER"/>
    <property type="match status" value="1"/>
</dbReference>
<gene>
    <name evidence="7" type="ORF">FCL42_17840</name>
</gene>
<name>A0A4U1BJJ7_9GAMM</name>
<proteinExistence type="inferred from homology"/>
<dbReference type="AlphaFoldDB" id="A0A4U1BJJ7"/>
<reference evidence="7 8" key="1">
    <citation type="submission" date="2019-04" db="EMBL/GenBank/DDBJ databases">
        <authorList>
            <person name="Hwang J.C."/>
        </authorList>
    </citation>
    <scope>NUCLEOTIDE SEQUENCE [LARGE SCALE GENOMIC DNA]</scope>
    <source>
        <strain evidence="7 8">IMCC35002</strain>
    </source>
</reference>
<evidence type="ECO:0000259" key="5">
    <source>
        <dbReference type="Pfam" id="PF25944"/>
    </source>
</evidence>
<dbReference type="SUPFAM" id="SSF111369">
    <property type="entry name" value="HlyD-like secretion proteins"/>
    <property type="match status" value="1"/>
</dbReference>
<dbReference type="InterPro" id="IPR006143">
    <property type="entry name" value="RND_pump_MFP"/>
</dbReference>
<dbReference type="Gene3D" id="2.40.30.170">
    <property type="match status" value="1"/>
</dbReference>
<dbReference type="InterPro" id="IPR058627">
    <property type="entry name" value="MdtA-like_C"/>
</dbReference>
<dbReference type="InterPro" id="IPR058624">
    <property type="entry name" value="MdtA-like_HH"/>
</dbReference>
<comment type="similarity">
    <text evidence="2">Belongs to the membrane fusion protein (MFP) (TC 8.A.1) family.</text>
</comment>
<evidence type="ECO:0000313" key="8">
    <source>
        <dbReference type="Proteomes" id="UP000305675"/>
    </source>
</evidence>
<evidence type="ECO:0000256" key="1">
    <source>
        <dbReference type="ARBA" id="ARBA00004519"/>
    </source>
</evidence>
<dbReference type="FunFam" id="2.40.420.20:FF:000001">
    <property type="entry name" value="Efflux RND transporter periplasmic adaptor subunit"/>
    <property type="match status" value="1"/>
</dbReference>
<protein>
    <submittedName>
        <fullName evidence="7">Efflux RND transporter periplasmic adaptor subunit</fullName>
    </submittedName>
</protein>
<dbReference type="GO" id="GO:0046677">
    <property type="term" value="P:response to antibiotic"/>
    <property type="evidence" value="ECO:0007669"/>
    <property type="project" value="TreeGrafter"/>
</dbReference>
<organism evidence="7 8">
    <name type="scientific">Ferrimonas aestuarii</name>
    <dbReference type="NCBI Taxonomy" id="2569539"/>
    <lineage>
        <taxon>Bacteria</taxon>
        <taxon>Pseudomonadati</taxon>
        <taxon>Pseudomonadota</taxon>
        <taxon>Gammaproteobacteria</taxon>
        <taxon>Alteromonadales</taxon>
        <taxon>Ferrimonadaceae</taxon>
        <taxon>Ferrimonas</taxon>
    </lineage>
</organism>
<evidence type="ECO:0000313" key="7">
    <source>
        <dbReference type="EMBL" id="TKB51701.1"/>
    </source>
</evidence>
<dbReference type="Pfam" id="PF25944">
    <property type="entry name" value="Beta-barrel_RND"/>
    <property type="match status" value="1"/>
</dbReference>
<comment type="caution">
    <text evidence="7">The sequence shown here is derived from an EMBL/GenBank/DDBJ whole genome shotgun (WGS) entry which is preliminary data.</text>
</comment>
<dbReference type="Gene3D" id="1.10.287.470">
    <property type="entry name" value="Helix hairpin bin"/>
    <property type="match status" value="1"/>
</dbReference>
<dbReference type="PANTHER" id="PTHR30158:SF26">
    <property type="entry name" value="RESISTANCE-NODULATION-CELL DIVISION (RND) MULTIDRUG EFFLUX MEMBRANE FUSION PROTEIN MEXE"/>
    <property type="match status" value="1"/>
</dbReference>
<dbReference type="InterPro" id="IPR058626">
    <property type="entry name" value="MdtA-like_b-barrel"/>
</dbReference>
<dbReference type="Pfam" id="PF25967">
    <property type="entry name" value="RND-MFP_C"/>
    <property type="match status" value="1"/>
</dbReference>
<evidence type="ECO:0000259" key="3">
    <source>
        <dbReference type="Pfam" id="PF25876"/>
    </source>
</evidence>
<feature type="domain" description="Multidrug resistance protein MdtA-like alpha-helical hairpin" evidence="3">
    <location>
        <begin position="156"/>
        <end position="224"/>
    </location>
</feature>
<dbReference type="Gene3D" id="2.40.420.20">
    <property type="match status" value="1"/>
</dbReference>
<evidence type="ECO:0000259" key="6">
    <source>
        <dbReference type="Pfam" id="PF25967"/>
    </source>
</evidence>
<evidence type="ECO:0000256" key="2">
    <source>
        <dbReference type="ARBA" id="ARBA00009477"/>
    </source>
</evidence>
<dbReference type="Gene3D" id="2.40.50.100">
    <property type="match status" value="1"/>
</dbReference>
<dbReference type="OrthoDB" id="9816569at2"/>
<dbReference type="Pfam" id="PF25917">
    <property type="entry name" value="BSH_RND"/>
    <property type="match status" value="1"/>
</dbReference>
<dbReference type="InterPro" id="IPR058625">
    <property type="entry name" value="MdtA-like_BSH"/>
</dbReference>
<accession>A0A4U1BJJ7</accession>